<evidence type="ECO:0000313" key="2">
    <source>
        <dbReference type="EMBL" id="NID11008.1"/>
    </source>
</evidence>
<name>A0ABX0QJI0_9BACT</name>
<keyword evidence="3" id="KW-1185">Reference proteome</keyword>
<dbReference type="EMBL" id="WAEL01000004">
    <property type="protein sequence ID" value="NID11008.1"/>
    <property type="molecule type" value="Genomic_DNA"/>
</dbReference>
<sequence length="274" mass="29826">MKILPVVLLLGLNSPVFAQGTSRFVRSDEPGQLAITVGAGVANYLGDLNDRTAFRRGEIGVALAAGITYRLSDHVSTRAEVRVVQLKGSQQGTRQETNNLSFRSMNPELTGGLVFDLLPASSRPVINPYLALGVGFTYLSPAARYQDRWVRLPALETEGENYSRLAVLASGGAGLAVRLPRRVLLALELSYTLPSSDYIDDVSTVYPFGSSLRGSEAIALSDRRPELGLPVNEPGTQRGFRSGKDTYLTGLLRLTIPLSSAKERQYRRDVNCVR</sequence>
<dbReference type="Proteomes" id="UP000606008">
    <property type="component" value="Unassembled WGS sequence"/>
</dbReference>
<keyword evidence="1" id="KW-0732">Signal</keyword>
<organism evidence="2 3">
    <name type="scientific">Fibrivirga algicola</name>
    <dbReference type="NCBI Taxonomy" id="2950420"/>
    <lineage>
        <taxon>Bacteria</taxon>
        <taxon>Pseudomonadati</taxon>
        <taxon>Bacteroidota</taxon>
        <taxon>Cytophagia</taxon>
        <taxon>Cytophagales</taxon>
        <taxon>Spirosomataceae</taxon>
        <taxon>Fibrivirga</taxon>
    </lineage>
</organism>
<dbReference type="InterPro" id="IPR011250">
    <property type="entry name" value="OMP/PagP_B-barrel"/>
</dbReference>
<evidence type="ECO:0000256" key="1">
    <source>
        <dbReference type="SAM" id="SignalP"/>
    </source>
</evidence>
<feature type="chain" id="PRO_5046717826" evidence="1">
    <location>
        <begin position="19"/>
        <end position="274"/>
    </location>
</feature>
<comment type="caution">
    <text evidence="2">The sequence shown here is derived from an EMBL/GenBank/DDBJ whole genome shotgun (WGS) entry which is preliminary data.</text>
</comment>
<accession>A0ABX0QJI0</accession>
<gene>
    <name evidence="2" type="ORF">F7231_12585</name>
</gene>
<proteinExistence type="predicted"/>
<dbReference type="RefSeq" id="WP_166692154.1">
    <property type="nucleotide sequence ID" value="NZ_WAEL01000004.1"/>
</dbReference>
<reference evidence="2" key="1">
    <citation type="submission" date="2024-05" db="EMBL/GenBank/DDBJ databases">
        <authorList>
            <person name="Jung D.-H."/>
        </authorList>
    </citation>
    <scope>NUCLEOTIDE SEQUENCE</scope>
    <source>
        <strain evidence="2">JA-25</strain>
    </source>
</reference>
<protein>
    <submittedName>
        <fullName evidence="2">Porin family protein</fullName>
    </submittedName>
</protein>
<dbReference type="Gene3D" id="2.40.160.20">
    <property type="match status" value="1"/>
</dbReference>
<evidence type="ECO:0000313" key="3">
    <source>
        <dbReference type="Proteomes" id="UP000606008"/>
    </source>
</evidence>
<feature type="signal peptide" evidence="1">
    <location>
        <begin position="1"/>
        <end position="18"/>
    </location>
</feature>
<dbReference type="SUPFAM" id="SSF56925">
    <property type="entry name" value="OMPA-like"/>
    <property type="match status" value="1"/>
</dbReference>